<comment type="caution">
    <text evidence="2">The sequence shown here is derived from an EMBL/GenBank/DDBJ whole genome shotgun (WGS) entry which is preliminary data.</text>
</comment>
<sequence>MISLRIHITHVRTHARTHARMHARTHLKSYRVFTKFVNEISPQSTESDTSARAGTRNATGARDGTTQPLRRDKTHPDA</sequence>
<evidence type="ECO:0000313" key="2">
    <source>
        <dbReference type="EMBL" id="GBP60286.1"/>
    </source>
</evidence>
<name>A0A4C1X939_EUMVA</name>
<gene>
    <name evidence="2" type="ORF">EVAR_91568_1</name>
</gene>
<dbReference type="Proteomes" id="UP000299102">
    <property type="component" value="Unassembled WGS sequence"/>
</dbReference>
<evidence type="ECO:0000256" key="1">
    <source>
        <dbReference type="SAM" id="MobiDB-lite"/>
    </source>
</evidence>
<feature type="region of interest" description="Disordered" evidence="1">
    <location>
        <begin position="40"/>
        <end position="78"/>
    </location>
</feature>
<dbReference type="AlphaFoldDB" id="A0A4C1X939"/>
<organism evidence="2 3">
    <name type="scientific">Eumeta variegata</name>
    <name type="common">Bagworm moth</name>
    <name type="synonym">Eumeta japonica</name>
    <dbReference type="NCBI Taxonomy" id="151549"/>
    <lineage>
        <taxon>Eukaryota</taxon>
        <taxon>Metazoa</taxon>
        <taxon>Ecdysozoa</taxon>
        <taxon>Arthropoda</taxon>
        <taxon>Hexapoda</taxon>
        <taxon>Insecta</taxon>
        <taxon>Pterygota</taxon>
        <taxon>Neoptera</taxon>
        <taxon>Endopterygota</taxon>
        <taxon>Lepidoptera</taxon>
        <taxon>Glossata</taxon>
        <taxon>Ditrysia</taxon>
        <taxon>Tineoidea</taxon>
        <taxon>Psychidae</taxon>
        <taxon>Oiketicinae</taxon>
        <taxon>Eumeta</taxon>
    </lineage>
</organism>
<feature type="compositionally biased region" description="Low complexity" evidence="1">
    <location>
        <begin position="51"/>
        <end position="66"/>
    </location>
</feature>
<protein>
    <submittedName>
        <fullName evidence="2">Uncharacterized protein</fullName>
    </submittedName>
</protein>
<proteinExistence type="predicted"/>
<accession>A0A4C1X939</accession>
<keyword evidence="3" id="KW-1185">Reference proteome</keyword>
<reference evidence="2 3" key="1">
    <citation type="journal article" date="2019" name="Commun. Biol.">
        <title>The bagworm genome reveals a unique fibroin gene that provides high tensile strength.</title>
        <authorList>
            <person name="Kono N."/>
            <person name="Nakamura H."/>
            <person name="Ohtoshi R."/>
            <person name="Tomita M."/>
            <person name="Numata K."/>
            <person name="Arakawa K."/>
        </authorList>
    </citation>
    <scope>NUCLEOTIDE SEQUENCE [LARGE SCALE GENOMIC DNA]</scope>
</reference>
<feature type="compositionally biased region" description="Basic and acidic residues" evidence="1">
    <location>
        <begin position="69"/>
        <end position="78"/>
    </location>
</feature>
<feature type="compositionally biased region" description="Polar residues" evidence="1">
    <location>
        <begin position="40"/>
        <end position="50"/>
    </location>
</feature>
<dbReference type="EMBL" id="BGZK01000784">
    <property type="protein sequence ID" value="GBP60286.1"/>
    <property type="molecule type" value="Genomic_DNA"/>
</dbReference>
<evidence type="ECO:0000313" key="3">
    <source>
        <dbReference type="Proteomes" id="UP000299102"/>
    </source>
</evidence>